<dbReference type="EMBL" id="QTTN01000011">
    <property type="protein sequence ID" value="REE86237.1"/>
    <property type="molecule type" value="Genomic_DNA"/>
</dbReference>
<evidence type="ECO:0000259" key="2">
    <source>
        <dbReference type="Pfam" id="PF07833"/>
    </source>
</evidence>
<evidence type="ECO:0000256" key="1">
    <source>
        <dbReference type="SAM" id="SignalP"/>
    </source>
</evidence>
<dbReference type="Pfam" id="PF07833">
    <property type="entry name" value="Cu_amine_oxidN1"/>
    <property type="match status" value="1"/>
</dbReference>
<dbReference type="RefSeq" id="WP_116189247.1">
    <property type="nucleotide sequence ID" value="NZ_QTTN01000011.1"/>
</dbReference>
<dbReference type="InterPro" id="IPR036582">
    <property type="entry name" value="Mao_N_sf"/>
</dbReference>
<accession>A0A3D9S1B6</accession>
<protein>
    <submittedName>
        <fullName evidence="3">Copper amine oxidase-like protein</fullName>
    </submittedName>
</protein>
<keyword evidence="4" id="KW-1185">Reference proteome</keyword>
<name>A0A3D9S1B6_9BACL</name>
<feature type="domain" description="Copper amine oxidase-like N-terminal" evidence="2">
    <location>
        <begin position="48"/>
        <end position="149"/>
    </location>
</feature>
<evidence type="ECO:0000313" key="3">
    <source>
        <dbReference type="EMBL" id="REE86237.1"/>
    </source>
</evidence>
<evidence type="ECO:0000313" key="4">
    <source>
        <dbReference type="Proteomes" id="UP000256304"/>
    </source>
</evidence>
<dbReference type="InterPro" id="IPR012854">
    <property type="entry name" value="Cu_amine_oxidase-like_N"/>
</dbReference>
<reference evidence="3 4" key="1">
    <citation type="submission" date="2018-08" db="EMBL/GenBank/DDBJ databases">
        <title>Genomic Encyclopedia of Type Strains, Phase III (KMG-III): the genomes of soil and plant-associated and newly described type strains.</title>
        <authorList>
            <person name="Whitman W."/>
        </authorList>
    </citation>
    <scope>NUCLEOTIDE SEQUENCE [LARGE SCALE GENOMIC DNA]</scope>
    <source>
        <strain evidence="3 4">CGMCC 1.10966</strain>
    </source>
</reference>
<proteinExistence type="predicted"/>
<sequence>MRNVRTVLVGLTCVAVVIAPMSLVGSSASAAEKATKVESKLSIKVLYNARQLPSDVQPESVYGTTLVPLRVISDKLGGKITLKGKQISIVKGKSTLELTIDTASATINGKTVNLPVPVKVKSGRTLVPLRVISEGLGVAVKWDSVSQFVWIGNKDVPKLEDAVKAVDIKPYLKYFSGKQGKMIVSDGFSPTKTKARIIKETDFPLIISGDIYYRLDLAYFDGKEVTRAVTNDKGVMGTSFYVLEKGKSARFRSEFSGIRESIGDYRIHYNRVASSIDENDFGMKNYESFRIKQADYIGIFAPSDSVILVDNYFAN</sequence>
<dbReference type="Proteomes" id="UP000256304">
    <property type="component" value="Unassembled WGS sequence"/>
</dbReference>
<organism evidence="3 4">
    <name type="scientific">Paenibacillus taihuensis</name>
    <dbReference type="NCBI Taxonomy" id="1156355"/>
    <lineage>
        <taxon>Bacteria</taxon>
        <taxon>Bacillati</taxon>
        <taxon>Bacillota</taxon>
        <taxon>Bacilli</taxon>
        <taxon>Bacillales</taxon>
        <taxon>Paenibacillaceae</taxon>
        <taxon>Paenibacillus</taxon>
    </lineage>
</organism>
<dbReference type="Gene3D" id="3.30.457.10">
    <property type="entry name" value="Copper amine oxidase-like, N-terminal domain"/>
    <property type="match status" value="1"/>
</dbReference>
<feature type="signal peptide" evidence="1">
    <location>
        <begin position="1"/>
        <end position="30"/>
    </location>
</feature>
<feature type="chain" id="PRO_5017781524" evidence="1">
    <location>
        <begin position="31"/>
        <end position="315"/>
    </location>
</feature>
<comment type="caution">
    <text evidence="3">The sequence shown here is derived from an EMBL/GenBank/DDBJ whole genome shotgun (WGS) entry which is preliminary data.</text>
</comment>
<dbReference type="OrthoDB" id="2020910at2"/>
<dbReference type="SUPFAM" id="SSF55383">
    <property type="entry name" value="Copper amine oxidase, domain N"/>
    <property type="match status" value="1"/>
</dbReference>
<dbReference type="AlphaFoldDB" id="A0A3D9S1B6"/>
<keyword evidence="1" id="KW-0732">Signal</keyword>
<gene>
    <name evidence="3" type="ORF">A8990_111134</name>
</gene>